<dbReference type="Proteomes" id="UP001597297">
    <property type="component" value="Unassembled WGS sequence"/>
</dbReference>
<dbReference type="EMBL" id="JBHUJC010000022">
    <property type="protein sequence ID" value="MFD2276370.1"/>
    <property type="molecule type" value="Genomic_DNA"/>
</dbReference>
<reference evidence="2" key="1">
    <citation type="journal article" date="2019" name="Int. J. Syst. Evol. Microbiol.">
        <title>The Global Catalogue of Microorganisms (GCM) 10K type strain sequencing project: providing services to taxonomists for standard genome sequencing and annotation.</title>
        <authorList>
            <consortium name="The Broad Institute Genomics Platform"/>
            <consortium name="The Broad Institute Genome Sequencing Center for Infectious Disease"/>
            <person name="Wu L."/>
            <person name="Ma J."/>
        </authorList>
    </citation>
    <scope>NUCLEOTIDE SEQUENCE [LARGE SCALE GENOMIC DNA]</scope>
    <source>
        <strain evidence="2">JCM 16545</strain>
    </source>
</reference>
<proteinExistence type="predicted"/>
<sequence length="100" mass="11508">MASRKNELSVTLPEDLQNTPISQLSFELLHKRSAEAISVLDSFPPYPTVDPSKSYKSVLVSTKPKNLKSTDYTLNIYLDNKLYETHTLELRREFVTILDY</sequence>
<protein>
    <submittedName>
        <fullName evidence="1">Uncharacterized protein</fullName>
    </submittedName>
</protein>
<gene>
    <name evidence="1" type="ORF">ACFSQZ_07810</name>
</gene>
<evidence type="ECO:0000313" key="1">
    <source>
        <dbReference type="EMBL" id="MFD2276370.1"/>
    </source>
</evidence>
<keyword evidence="2" id="KW-1185">Reference proteome</keyword>
<comment type="caution">
    <text evidence="1">The sequence shown here is derived from an EMBL/GenBank/DDBJ whole genome shotgun (WGS) entry which is preliminary data.</text>
</comment>
<name>A0ABW5E606_9BACT</name>
<accession>A0ABW5E606</accession>
<dbReference type="RefSeq" id="WP_377092541.1">
    <property type="nucleotide sequence ID" value="NZ_JBHSJM010000001.1"/>
</dbReference>
<evidence type="ECO:0000313" key="2">
    <source>
        <dbReference type="Proteomes" id="UP001597297"/>
    </source>
</evidence>
<organism evidence="1 2">
    <name type="scientific">Rubritalea spongiae</name>
    <dbReference type="NCBI Taxonomy" id="430797"/>
    <lineage>
        <taxon>Bacteria</taxon>
        <taxon>Pseudomonadati</taxon>
        <taxon>Verrucomicrobiota</taxon>
        <taxon>Verrucomicrobiia</taxon>
        <taxon>Verrucomicrobiales</taxon>
        <taxon>Rubritaleaceae</taxon>
        <taxon>Rubritalea</taxon>
    </lineage>
</organism>